<dbReference type="InterPro" id="IPR057268">
    <property type="entry name" value="Ribosomal_L18"/>
</dbReference>
<accession>A0A482W769</accession>
<dbReference type="GO" id="GO:0003735">
    <property type="term" value="F:structural constituent of ribosome"/>
    <property type="evidence" value="ECO:0007669"/>
    <property type="project" value="InterPro"/>
</dbReference>
<reference evidence="8 9" key="1">
    <citation type="submission" date="2017-03" db="EMBL/GenBank/DDBJ databases">
        <title>Genome of the blue death feigning beetle - Asbolus verrucosus.</title>
        <authorList>
            <person name="Rider S.D."/>
        </authorList>
    </citation>
    <scope>NUCLEOTIDE SEQUENCE [LARGE SCALE GENOMIC DNA]</scope>
    <source>
        <strain evidence="8">Butters</strain>
        <tissue evidence="8">Head and leg muscle</tissue>
    </source>
</reference>
<protein>
    <recommendedName>
        <fullName evidence="6">Large ribosomal subunit protein uL18m</fullName>
    </recommendedName>
    <alternativeName>
        <fullName evidence="7">39S ribosomal protein L18, mitochondrial</fullName>
    </alternativeName>
</protein>
<dbReference type="FunFam" id="3.30.420.80:FF:000005">
    <property type="entry name" value="39S ribosomal protein L18, mitochondrial"/>
    <property type="match status" value="1"/>
</dbReference>
<evidence type="ECO:0000256" key="1">
    <source>
        <dbReference type="ARBA" id="ARBA00004173"/>
    </source>
</evidence>
<comment type="similarity">
    <text evidence="2">Belongs to the universal ribosomal protein uL18 family.</text>
</comment>
<keyword evidence="9" id="KW-1185">Reference proteome</keyword>
<sequence length="179" mass="20817">MNSRLISANFQVANRYFCRKAENSLDISSHFINRNPRNLERMRIAYKPDGYHVDKPGKSFWHKLKLSSTGRYVRASIEHFQKGTILEASTSEWALKKQLYKCRDTSAYYNLGRVLAERCLKSGLTEICCDIVPHRPDGKVAQFVEALQKGGVTLQEPPQFKPARPWDQHRYEKPWEVTE</sequence>
<evidence type="ECO:0000313" key="9">
    <source>
        <dbReference type="Proteomes" id="UP000292052"/>
    </source>
</evidence>
<dbReference type="GO" id="GO:0008097">
    <property type="term" value="F:5S rRNA binding"/>
    <property type="evidence" value="ECO:0007669"/>
    <property type="project" value="TreeGrafter"/>
</dbReference>
<dbReference type="CDD" id="cd00432">
    <property type="entry name" value="Ribosomal_L18_L5e"/>
    <property type="match status" value="1"/>
</dbReference>
<dbReference type="EMBL" id="QDEB01021133">
    <property type="protein sequence ID" value="RZC40982.1"/>
    <property type="molecule type" value="Genomic_DNA"/>
</dbReference>
<dbReference type="PANTHER" id="PTHR12899">
    <property type="entry name" value="39S RIBOSOMAL PROTEIN L18, MITOCHONDRIAL"/>
    <property type="match status" value="1"/>
</dbReference>
<organism evidence="8 9">
    <name type="scientific">Asbolus verrucosus</name>
    <name type="common">Desert ironclad beetle</name>
    <dbReference type="NCBI Taxonomy" id="1661398"/>
    <lineage>
        <taxon>Eukaryota</taxon>
        <taxon>Metazoa</taxon>
        <taxon>Ecdysozoa</taxon>
        <taxon>Arthropoda</taxon>
        <taxon>Hexapoda</taxon>
        <taxon>Insecta</taxon>
        <taxon>Pterygota</taxon>
        <taxon>Neoptera</taxon>
        <taxon>Endopterygota</taxon>
        <taxon>Coleoptera</taxon>
        <taxon>Polyphaga</taxon>
        <taxon>Cucujiformia</taxon>
        <taxon>Tenebrionidae</taxon>
        <taxon>Pimeliinae</taxon>
        <taxon>Asbolus</taxon>
    </lineage>
</organism>
<comment type="caution">
    <text evidence="8">The sequence shown here is derived from an EMBL/GenBank/DDBJ whole genome shotgun (WGS) entry which is preliminary data.</text>
</comment>
<dbReference type="GO" id="GO:1990904">
    <property type="term" value="C:ribonucleoprotein complex"/>
    <property type="evidence" value="ECO:0007669"/>
    <property type="project" value="UniProtKB-KW"/>
</dbReference>
<dbReference type="InterPro" id="IPR036967">
    <property type="entry name" value="Ribosomal_uS11_sf"/>
</dbReference>
<dbReference type="PANTHER" id="PTHR12899:SF3">
    <property type="entry name" value="LARGE RIBOSOMAL SUBUNIT PROTEIN UL18M"/>
    <property type="match status" value="1"/>
</dbReference>
<keyword evidence="5" id="KW-0687">Ribonucleoprotein</keyword>
<dbReference type="OrthoDB" id="1932324at2759"/>
<name>A0A482W769_ASBVE</name>
<dbReference type="InterPro" id="IPR005484">
    <property type="entry name" value="Ribosomal_uL18_bac/plant/anim"/>
</dbReference>
<dbReference type="AlphaFoldDB" id="A0A482W769"/>
<proteinExistence type="inferred from homology"/>
<keyword evidence="4" id="KW-0496">Mitochondrion</keyword>
<evidence type="ECO:0000256" key="4">
    <source>
        <dbReference type="ARBA" id="ARBA00023128"/>
    </source>
</evidence>
<dbReference type="Gene3D" id="3.30.420.80">
    <property type="entry name" value="Ribosomal protein S11"/>
    <property type="match status" value="1"/>
</dbReference>
<dbReference type="GO" id="GO:0006412">
    <property type="term" value="P:translation"/>
    <property type="evidence" value="ECO:0007669"/>
    <property type="project" value="InterPro"/>
</dbReference>
<evidence type="ECO:0000313" key="8">
    <source>
        <dbReference type="EMBL" id="RZC40982.1"/>
    </source>
</evidence>
<gene>
    <name evidence="8" type="ORF">BDFB_005883</name>
</gene>
<dbReference type="STRING" id="1661398.A0A482W769"/>
<dbReference type="GO" id="GO:0005743">
    <property type="term" value="C:mitochondrial inner membrane"/>
    <property type="evidence" value="ECO:0007669"/>
    <property type="project" value="UniProtKB-ARBA"/>
</dbReference>
<keyword evidence="3 8" id="KW-0689">Ribosomal protein</keyword>
<evidence type="ECO:0000256" key="6">
    <source>
        <dbReference type="ARBA" id="ARBA00069051"/>
    </source>
</evidence>
<evidence type="ECO:0000256" key="5">
    <source>
        <dbReference type="ARBA" id="ARBA00023274"/>
    </source>
</evidence>
<dbReference type="Proteomes" id="UP000292052">
    <property type="component" value="Unassembled WGS sequence"/>
</dbReference>
<evidence type="ECO:0000256" key="2">
    <source>
        <dbReference type="ARBA" id="ARBA00007116"/>
    </source>
</evidence>
<dbReference type="GO" id="GO:0005840">
    <property type="term" value="C:ribosome"/>
    <property type="evidence" value="ECO:0007669"/>
    <property type="project" value="UniProtKB-KW"/>
</dbReference>
<evidence type="ECO:0000256" key="3">
    <source>
        <dbReference type="ARBA" id="ARBA00022980"/>
    </source>
</evidence>
<dbReference type="SUPFAM" id="SSF53137">
    <property type="entry name" value="Translational machinery components"/>
    <property type="match status" value="1"/>
</dbReference>
<evidence type="ECO:0000256" key="7">
    <source>
        <dbReference type="ARBA" id="ARBA00082661"/>
    </source>
</evidence>
<comment type="subcellular location">
    <subcellularLocation>
        <location evidence="1">Mitochondrion</location>
    </subcellularLocation>
</comment>